<organism evidence="1 2">
    <name type="scientific">Oculimacula yallundae</name>
    <dbReference type="NCBI Taxonomy" id="86028"/>
    <lineage>
        <taxon>Eukaryota</taxon>
        <taxon>Fungi</taxon>
        <taxon>Dikarya</taxon>
        <taxon>Ascomycota</taxon>
        <taxon>Pezizomycotina</taxon>
        <taxon>Leotiomycetes</taxon>
        <taxon>Helotiales</taxon>
        <taxon>Ploettnerulaceae</taxon>
        <taxon>Oculimacula</taxon>
    </lineage>
</organism>
<evidence type="ECO:0000313" key="2">
    <source>
        <dbReference type="Proteomes" id="UP001595075"/>
    </source>
</evidence>
<dbReference type="Proteomes" id="UP001595075">
    <property type="component" value="Unassembled WGS sequence"/>
</dbReference>
<accession>A0ABR4CG96</accession>
<protein>
    <submittedName>
        <fullName evidence="1">Uncharacterized protein</fullName>
    </submittedName>
</protein>
<dbReference type="EMBL" id="JAZHXI010000008">
    <property type="protein sequence ID" value="KAL2068996.1"/>
    <property type="molecule type" value="Genomic_DNA"/>
</dbReference>
<comment type="caution">
    <text evidence="1">The sequence shown here is derived from an EMBL/GenBank/DDBJ whole genome shotgun (WGS) entry which is preliminary data.</text>
</comment>
<evidence type="ECO:0000313" key="1">
    <source>
        <dbReference type="EMBL" id="KAL2068996.1"/>
    </source>
</evidence>
<reference evidence="1 2" key="1">
    <citation type="journal article" date="2024" name="Commun. Biol.">
        <title>Comparative genomic analysis of thermophilic fungi reveals convergent evolutionary adaptations and gene losses.</title>
        <authorList>
            <person name="Steindorff A.S."/>
            <person name="Aguilar-Pontes M.V."/>
            <person name="Robinson A.J."/>
            <person name="Andreopoulos B."/>
            <person name="LaButti K."/>
            <person name="Kuo A."/>
            <person name="Mondo S."/>
            <person name="Riley R."/>
            <person name="Otillar R."/>
            <person name="Haridas S."/>
            <person name="Lipzen A."/>
            <person name="Grimwood J."/>
            <person name="Schmutz J."/>
            <person name="Clum A."/>
            <person name="Reid I.D."/>
            <person name="Moisan M.C."/>
            <person name="Butler G."/>
            <person name="Nguyen T.T.M."/>
            <person name="Dewar K."/>
            <person name="Conant G."/>
            <person name="Drula E."/>
            <person name="Henrissat B."/>
            <person name="Hansel C."/>
            <person name="Singer S."/>
            <person name="Hutchinson M.I."/>
            <person name="de Vries R.P."/>
            <person name="Natvig D.O."/>
            <person name="Powell A.J."/>
            <person name="Tsang A."/>
            <person name="Grigoriev I.V."/>
        </authorList>
    </citation>
    <scope>NUCLEOTIDE SEQUENCE [LARGE SCALE GENOMIC DNA]</scope>
    <source>
        <strain evidence="1 2">CBS 494.80</strain>
    </source>
</reference>
<proteinExistence type="predicted"/>
<sequence>MTLNYFSEYKAYEISHVNLSVIWSYIWLFTSSLSASRKGTQLLKSLRPCYCTNQTICNFNKRRRILQEGLLLTYYMASAIQTETSHGNVDLLFEIGARTT</sequence>
<keyword evidence="2" id="KW-1185">Reference proteome</keyword>
<feature type="non-terminal residue" evidence="1">
    <location>
        <position position="100"/>
    </location>
</feature>
<gene>
    <name evidence="1" type="ORF">VTL71DRAFT_15334</name>
</gene>
<name>A0ABR4CG96_9HELO</name>